<dbReference type="OrthoDB" id="9788042at2"/>
<dbReference type="InterPro" id="IPR054203">
    <property type="entry name" value="DUF6908"/>
</dbReference>
<dbReference type="RefSeq" id="WP_073078673.1">
    <property type="nucleotide sequence ID" value="NZ_FRBL01000002.1"/>
</dbReference>
<sequence>MKKISQQATQIFSQIIDKMGNRSHMKLESSGYMPLTVELLSQFITTAAGQGRLYSLCHYYKLNGDLMRDPEMCFLVVDNRTEPNDFKQLHICPQMYQDDNFSKYEESIELENNAVMAFWPEIQHKHCVFANYWLNNLQQQGFIS</sequence>
<protein>
    <recommendedName>
        <fullName evidence="1">DUF6908 domain-containing protein</fullName>
    </recommendedName>
</protein>
<proteinExistence type="predicted"/>
<dbReference type="AlphaFoldDB" id="A0A1M6XZL8"/>
<dbReference type="Pfam" id="PF21849">
    <property type="entry name" value="DUF6908"/>
    <property type="match status" value="1"/>
</dbReference>
<dbReference type="Proteomes" id="UP000184420">
    <property type="component" value="Unassembled WGS sequence"/>
</dbReference>
<feature type="domain" description="DUF6908" evidence="1">
    <location>
        <begin position="10"/>
        <end position="143"/>
    </location>
</feature>
<dbReference type="STRING" id="1419482.SAMN05444266_10282"/>
<evidence type="ECO:0000259" key="1">
    <source>
        <dbReference type="Pfam" id="PF21849"/>
    </source>
</evidence>
<dbReference type="EMBL" id="FRBL01000002">
    <property type="protein sequence ID" value="SHL11245.1"/>
    <property type="molecule type" value="Genomic_DNA"/>
</dbReference>
<keyword evidence="3" id="KW-1185">Reference proteome</keyword>
<gene>
    <name evidence="2" type="ORF">SAMN05444266_10282</name>
</gene>
<evidence type="ECO:0000313" key="3">
    <source>
        <dbReference type="Proteomes" id="UP000184420"/>
    </source>
</evidence>
<evidence type="ECO:0000313" key="2">
    <source>
        <dbReference type="EMBL" id="SHL11245.1"/>
    </source>
</evidence>
<name>A0A1M6XZL8_9BACT</name>
<reference evidence="2 3" key="1">
    <citation type="submission" date="2016-11" db="EMBL/GenBank/DDBJ databases">
        <authorList>
            <person name="Jaros S."/>
            <person name="Januszkiewicz K."/>
            <person name="Wedrychowicz H."/>
        </authorList>
    </citation>
    <scope>NUCLEOTIDE SEQUENCE [LARGE SCALE GENOMIC DNA]</scope>
    <source>
        <strain evidence="2 3">DSM 27406</strain>
    </source>
</reference>
<accession>A0A1M6XZL8</accession>
<organism evidence="2 3">
    <name type="scientific">Chitinophaga jiangningensis</name>
    <dbReference type="NCBI Taxonomy" id="1419482"/>
    <lineage>
        <taxon>Bacteria</taxon>
        <taxon>Pseudomonadati</taxon>
        <taxon>Bacteroidota</taxon>
        <taxon>Chitinophagia</taxon>
        <taxon>Chitinophagales</taxon>
        <taxon>Chitinophagaceae</taxon>
        <taxon>Chitinophaga</taxon>
    </lineage>
</organism>